<dbReference type="Gene3D" id="2.130.10.30">
    <property type="entry name" value="Regulator of chromosome condensation 1/beta-lactamase-inhibitor protein II"/>
    <property type="match status" value="2"/>
</dbReference>
<dbReference type="AlphaFoldDB" id="A0A914X6F0"/>
<dbReference type="GO" id="GO:0005085">
    <property type="term" value="F:guanyl-nucleotide exchange factor activity"/>
    <property type="evidence" value="ECO:0007669"/>
    <property type="project" value="TreeGrafter"/>
</dbReference>
<evidence type="ECO:0000313" key="3">
    <source>
        <dbReference type="WBParaSite" id="PSAMB.scaffold6564size9221.g28726.t1"/>
    </source>
</evidence>
<dbReference type="SUPFAM" id="SSF50985">
    <property type="entry name" value="RCC1/BLIP-II"/>
    <property type="match status" value="1"/>
</dbReference>
<keyword evidence="2" id="KW-1185">Reference proteome</keyword>
<protein>
    <submittedName>
        <fullName evidence="3">Uncharacterized protein</fullName>
    </submittedName>
</protein>
<evidence type="ECO:0000313" key="2">
    <source>
        <dbReference type="Proteomes" id="UP000887566"/>
    </source>
</evidence>
<feature type="repeat" description="RCC1" evidence="1">
    <location>
        <begin position="292"/>
        <end position="344"/>
    </location>
</feature>
<organism evidence="2 3">
    <name type="scientific">Plectus sambesii</name>
    <dbReference type="NCBI Taxonomy" id="2011161"/>
    <lineage>
        <taxon>Eukaryota</taxon>
        <taxon>Metazoa</taxon>
        <taxon>Ecdysozoa</taxon>
        <taxon>Nematoda</taxon>
        <taxon>Chromadorea</taxon>
        <taxon>Plectida</taxon>
        <taxon>Plectina</taxon>
        <taxon>Plectoidea</taxon>
        <taxon>Plectidae</taxon>
        <taxon>Plectus</taxon>
    </lineage>
</organism>
<dbReference type="PANTHER" id="PTHR46337:SF1">
    <property type="entry name" value="RCC1-LIKE G EXCHANGING FACTOR-LIKE PROTEIN"/>
    <property type="match status" value="1"/>
</dbReference>
<sequence length="445" mass="47551">MHLYFETNFFEECVSASVCCVRRLCTAVHQDRRADAEGTSTARFAPKNKSRKRSVYGWGLAAGGALAVPEFIDPKHFERQLKQVHKPCRVPFADNLDISFVAAGFGFSLFASNQQNKSKPKVYGAGLNVCGQLGFHATKKDATKSMQWLIYPKAVAVPLVDPASRVIDVACGRTHSLVATSEGLFAFGNNSLGQCGRPIIELEDYANNATVHKVDLPSDSPIVQVACGLDTSFALLADGTVYSFGLGADGQLGNGACRTEHRPQLVGGDLQGVRIARIAISTDTALAVSADGGLFGWGQSEYQQLSVVSNEPQVSVPRQLPFKLPGRVVNAAAGGSTCAVLNDGGEVYVWGYGILGQGPEAGFVNRPSLLPSPLFDDVPVRTIEAGGMHLAAINERGDLFMWGRNRFGLLGLGHEKDQYFPFKVCMAASVGRVALGPDHTMAVTS</sequence>
<dbReference type="GO" id="GO:0070131">
    <property type="term" value="P:positive regulation of mitochondrial translation"/>
    <property type="evidence" value="ECO:0007669"/>
    <property type="project" value="TreeGrafter"/>
</dbReference>
<dbReference type="GO" id="GO:0019843">
    <property type="term" value="F:rRNA binding"/>
    <property type="evidence" value="ECO:0007669"/>
    <property type="project" value="TreeGrafter"/>
</dbReference>
<dbReference type="InterPro" id="IPR053035">
    <property type="entry name" value="Mitochondrial_GEF_domain"/>
</dbReference>
<feature type="repeat" description="RCC1" evidence="1">
    <location>
        <begin position="239"/>
        <end position="291"/>
    </location>
</feature>
<proteinExistence type="predicted"/>
<dbReference type="Pfam" id="PF00415">
    <property type="entry name" value="RCC1"/>
    <property type="match status" value="3"/>
</dbReference>
<dbReference type="InterPro" id="IPR009091">
    <property type="entry name" value="RCC1/BLIP-II"/>
</dbReference>
<accession>A0A914X6F0</accession>
<dbReference type="PANTHER" id="PTHR46337">
    <property type="entry name" value="RCC1-LIKE G EXCHANGING FACTOR-LIKE PROTEIN"/>
    <property type="match status" value="1"/>
</dbReference>
<feature type="repeat" description="RCC1" evidence="1">
    <location>
        <begin position="345"/>
        <end position="396"/>
    </location>
</feature>
<feature type="repeat" description="RCC1" evidence="1">
    <location>
        <begin position="120"/>
        <end position="182"/>
    </location>
</feature>
<dbReference type="InterPro" id="IPR000408">
    <property type="entry name" value="Reg_chr_condens"/>
</dbReference>
<dbReference type="Pfam" id="PF13540">
    <property type="entry name" value="RCC1_2"/>
    <property type="match status" value="2"/>
</dbReference>
<feature type="repeat" description="RCC1" evidence="1">
    <location>
        <begin position="397"/>
        <end position="445"/>
    </location>
</feature>
<reference evidence="3" key="1">
    <citation type="submission" date="2022-11" db="UniProtKB">
        <authorList>
            <consortium name="WormBaseParasite"/>
        </authorList>
    </citation>
    <scope>IDENTIFICATION</scope>
</reference>
<feature type="repeat" description="RCC1" evidence="1">
    <location>
        <begin position="182"/>
        <end position="238"/>
    </location>
</feature>
<name>A0A914X6F0_9BILA</name>
<dbReference type="WBParaSite" id="PSAMB.scaffold6564size9221.g28726.t1">
    <property type="protein sequence ID" value="PSAMB.scaffold6564size9221.g28726.t1"/>
    <property type="gene ID" value="PSAMB.scaffold6564size9221.g28726"/>
</dbReference>
<dbReference type="PRINTS" id="PR00633">
    <property type="entry name" value="RCCNDNSATION"/>
</dbReference>
<dbReference type="Proteomes" id="UP000887566">
    <property type="component" value="Unplaced"/>
</dbReference>
<evidence type="ECO:0000256" key="1">
    <source>
        <dbReference type="PROSITE-ProRule" id="PRU00235"/>
    </source>
</evidence>
<dbReference type="PROSITE" id="PS50012">
    <property type="entry name" value="RCC1_3"/>
    <property type="match status" value="6"/>
</dbReference>
<dbReference type="GO" id="GO:0005743">
    <property type="term" value="C:mitochondrial inner membrane"/>
    <property type="evidence" value="ECO:0007669"/>
    <property type="project" value="TreeGrafter"/>
</dbReference>